<evidence type="ECO:0000313" key="1">
    <source>
        <dbReference type="EMBL" id="NRD24606.1"/>
    </source>
</evidence>
<dbReference type="SUPFAM" id="SSF55008">
    <property type="entry name" value="HMA, heavy metal-associated domain"/>
    <property type="match status" value="1"/>
</dbReference>
<keyword evidence="2" id="KW-1185">Reference proteome</keyword>
<gene>
    <name evidence="1" type="ORF">HNV10_15235</name>
</gene>
<dbReference type="Proteomes" id="UP000805085">
    <property type="component" value="Unassembled WGS sequence"/>
</dbReference>
<dbReference type="Gene3D" id="3.30.70.100">
    <property type="match status" value="1"/>
</dbReference>
<accession>A0ABX2E933</accession>
<evidence type="ECO:0000313" key="2">
    <source>
        <dbReference type="Proteomes" id="UP000805085"/>
    </source>
</evidence>
<name>A0ABX2E933_9FLAO</name>
<sequence>MRSTVHLRNLESCGNASIIENALSKLKNISEVVVDFKNETVAFNFHTKHDFEHAKHVLEMLGYPIRGAENKLKM</sequence>
<dbReference type="RefSeq" id="WP_173302256.1">
    <property type="nucleotide sequence ID" value="NZ_JABRWQ010000007.1"/>
</dbReference>
<dbReference type="EMBL" id="JABRWQ010000007">
    <property type="protein sequence ID" value="NRD24606.1"/>
    <property type="molecule type" value="Genomic_DNA"/>
</dbReference>
<dbReference type="InterPro" id="IPR036163">
    <property type="entry name" value="HMA_dom_sf"/>
</dbReference>
<comment type="caution">
    <text evidence="1">The sequence shown here is derived from an EMBL/GenBank/DDBJ whole genome shotgun (WGS) entry which is preliminary data.</text>
</comment>
<organism evidence="1 2">
    <name type="scientific">Winogradskyella litoriviva</name>
    <dbReference type="NCBI Taxonomy" id="1220182"/>
    <lineage>
        <taxon>Bacteria</taxon>
        <taxon>Pseudomonadati</taxon>
        <taxon>Bacteroidota</taxon>
        <taxon>Flavobacteriia</taxon>
        <taxon>Flavobacteriales</taxon>
        <taxon>Flavobacteriaceae</taxon>
        <taxon>Winogradskyella</taxon>
    </lineage>
</organism>
<proteinExistence type="predicted"/>
<dbReference type="CDD" id="cd00371">
    <property type="entry name" value="HMA"/>
    <property type="match status" value="1"/>
</dbReference>
<protein>
    <submittedName>
        <fullName evidence="1">Heavy-metal-associated domain-containing protein</fullName>
    </submittedName>
</protein>
<dbReference type="InterPro" id="IPR006121">
    <property type="entry name" value="HMA_dom"/>
</dbReference>
<reference evidence="1 2" key="1">
    <citation type="journal article" date="2015" name="Int. J. Syst. Evol. Microbiol.">
        <title>Winogradskyella litoriviva sp. nov., isolated from coastal seawater.</title>
        <authorList>
            <person name="Nedashkovskaya O.I."/>
            <person name="Kukhlevskiy A.D."/>
            <person name="Zhukova N.V."/>
            <person name="Kim S.J."/>
            <person name="Rhee S.K."/>
            <person name="Mikhailov V.V."/>
        </authorList>
    </citation>
    <scope>NUCLEOTIDE SEQUENCE [LARGE SCALE GENOMIC DNA]</scope>
    <source>
        <strain evidence="1 2">KMM6491</strain>
    </source>
</reference>